<sequence length="382" mass="40892">MGIPTRRPQRPNVGEEARSAAPMVTPTMFPELDPDEQRSNDADNRPFGAVVEARLSRRNVLRGGAIMAAAGFLTLGNGLGTGASGALAAPPAGAANGNGRAARSLLGFPAVLTGTADTIVVPDGYVAEVLIPWGEPIRTDGPAWKADASNTAAEQAEQIGMHHDGMHFFPLGDGRRGNENGLLVLNHEYVDQTLLSPDGAGTMTQAKVDKALAAHGVSVVNVALVGGRWQRIDSNHNRRITGTTSMAFSGPVGGDHPRLRTSRPVGGTLNNCSHGVTPWGTYLTCEENWNGYFGTQDTGWVPDAEERRYGINANGFGYRWAHGGRAVRRGPQPQRTAPVRLGRRDRPDGPDEHAGEAHRDGPLQARGRHRHRVARPRRGLQR</sequence>
<dbReference type="PROSITE" id="PS51318">
    <property type="entry name" value="TAT"/>
    <property type="match status" value="1"/>
</dbReference>
<dbReference type="PANTHER" id="PTHR35399:SF2">
    <property type="entry name" value="DUF839 DOMAIN-CONTAINING PROTEIN"/>
    <property type="match status" value="1"/>
</dbReference>
<reference evidence="2" key="2">
    <citation type="submission" date="2020-09" db="EMBL/GenBank/DDBJ databases">
        <authorList>
            <person name="Sun Q."/>
            <person name="Zhou Y."/>
        </authorList>
    </citation>
    <scope>NUCLEOTIDE SEQUENCE</scope>
    <source>
        <strain evidence="2">CGMCC 1.14988</strain>
    </source>
</reference>
<accession>A0A8J3AC81</accession>
<dbReference type="InterPro" id="IPR006311">
    <property type="entry name" value="TAT_signal"/>
</dbReference>
<dbReference type="InterPro" id="IPR008557">
    <property type="entry name" value="PhoX"/>
</dbReference>
<evidence type="ECO:0000313" key="2">
    <source>
        <dbReference type="EMBL" id="GGI08192.1"/>
    </source>
</evidence>
<dbReference type="EMBL" id="BMHA01000011">
    <property type="protein sequence ID" value="GGI08192.1"/>
    <property type="molecule type" value="Genomic_DNA"/>
</dbReference>
<feature type="region of interest" description="Disordered" evidence="1">
    <location>
        <begin position="1"/>
        <end position="45"/>
    </location>
</feature>
<dbReference type="Pfam" id="PF05787">
    <property type="entry name" value="PhoX"/>
    <property type="match status" value="1"/>
</dbReference>
<gene>
    <name evidence="2" type="ORF">GCM10011354_27860</name>
</gene>
<name>A0A8J3AC81_9ACTN</name>
<dbReference type="Proteomes" id="UP000650511">
    <property type="component" value="Unassembled WGS sequence"/>
</dbReference>
<dbReference type="PANTHER" id="PTHR35399">
    <property type="entry name" value="SLR8030 PROTEIN"/>
    <property type="match status" value="1"/>
</dbReference>
<feature type="compositionally biased region" description="Basic residues" evidence="1">
    <location>
        <begin position="366"/>
        <end position="382"/>
    </location>
</feature>
<keyword evidence="3" id="KW-1185">Reference proteome</keyword>
<evidence type="ECO:0000256" key="1">
    <source>
        <dbReference type="SAM" id="MobiDB-lite"/>
    </source>
</evidence>
<proteinExistence type="predicted"/>
<feature type="compositionally biased region" description="Basic and acidic residues" evidence="1">
    <location>
        <begin position="342"/>
        <end position="361"/>
    </location>
</feature>
<organism evidence="2 3">
    <name type="scientific">Egicoccus halophilus</name>
    <dbReference type="NCBI Taxonomy" id="1670830"/>
    <lineage>
        <taxon>Bacteria</taxon>
        <taxon>Bacillati</taxon>
        <taxon>Actinomycetota</taxon>
        <taxon>Nitriliruptoria</taxon>
        <taxon>Egicoccales</taxon>
        <taxon>Egicoccaceae</taxon>
        <taxon>Egicoccus</taxon>
    </lineage>
</organism>
<feature type="region of interest" description="Disordered" evidence="1">
    <location>
        <begin position="324"/>
        <end position="382"/>
    </location>
</feature>
<feature type="compositionally biased region" description="Basic and acidic residues" evidence="1">
    <location>
        <begin position="35"/>
        <end position="44"/>
    </location>
</feature>
<reference evidence="2" key="1">
    <citation type="journal article" date="2014" name="Int. J. Syst. Evol. Microbiol.">
        <title>Complete genome sequence of Corynebacterium casei LMG S-19264T (=DSM 44701T), isolated from a smear-ripened cheese.</title>
        <authorList>
            <consortium name="US DOE Joint Genome Institute (JGI-PGF)"/>
            <person name="Walter F."/>
            <person name="Albersmeier A."/>
            <person name="Kalinowski J."/>
            <person name="Ruckert C."/>
        </authorList>
    </citation>
    <scope>NUCLEOTIDE SEQUENCE</scope>
    <source>
        <strain evidence="2">CGMCC 1.14988</strain>
    </source>
</reference>
<protein>
    <submittedName>
        <fullName evidence="2">Uncharacterized protein</fullName>
    </submittedName>
</protein>
<dbReference type="AlphaFoldDB" id="A0A8J3AC81"/>
<comment type="caution">
    <text evidence="2">The sequence shown here is derived from an EMBL/GenBank/DDBJ whole genome shotgun (WGS) entry which is preliminary data.</text>
</comment>
<evidence type="ECO:0000313" key="3">
    <source>
        <dbReference type="Proteomes" id="UP000650511"/>
    </source>
</evidence>